<keyword evidence="1 3" id="KW-0963">Cytoplasm</keyword>
<accession>A0A2P5T118</accession>
<dbReference type="InterPro" id="IPR000037">
    <property type="entry name" value="SsrA-bd_prot"/>
</dbReference>
<protein>
    <recommendedName>
        <fullName evidence="3">SsrA-binding protein</fullName>
    </recommendedName>
    <alternativeName>
        <fullName evidence="3">Small protein B</fullName>
    </alternativeName>
</protein>
<comment type="subcellular location">
    <subcellularLocation>
        <location evidence="3">Cytoplasm</location>
    </subcellularLocation>
    <text evidence="3">The tmRNA-SmpB complex associates with stalled 70S ribosomes.</text>
</comment>
<name>A0A2P5T118_9GAMM</name>
<comment type="caution">
    <text evidence="4">The sequence shown here is derived from an EMBL/GenBank/DDBJ whole genome shotgun (WGS) entry which is preliminary data.</text>
</comment>
<dbReference type="NCBIfam" id="NF003843">
    <property type="entry name" value="PRK05422.1"/>
    <property type="match status" value="1"/>
</dbReference>
<dbReference type="GO" id="GO:0005829">
    <property type="term" value="C:cytosol"/>
    <property type="evidence" value="ECO:0007669"/>
    <property type="project" value="TreeGrafter"/>
</dbReference>
<dbReference type="GO" id="GO:0003723">
    <property type="term" value="F:RNA binding"/>
    <property type="evidence" value="ECO:0007669"/>
    <property type="project" value="UniProtKB-UniRule"/>
</dbReference>
<dbReference type="GO" id="GO:0070930">
    <property type="term" value="P:trans-translation-dependent protein tagging"/>
    <property type="evidence" value="ECO:0007669"/>
    <property type="project" value="TreeGrafter"/>
</dbReference>
<proteinExistence type="inferred from homology"/>
<evidence type="ECO:0000313" key="4">
    <source>
        <dbReference type="EMBL" id="PPI88281.1"/>
    </source>
</evidence>
<dbReference type="InterPro" id="IPR023620">
    <property type="entry name" value="SmpB"/>
</dbReference>
<dbReference type="PANTHER" id="PTHR30308">
    <property type="entry name" value="TMRNA-BINDING COMPONENT OF TRANS-TRANSLATION TAGGING COMPLEX"/>
    <property type="match status" value="1"/>
</dbReference>
<dbReference type="HAMAP" id="MF_00023">
    <property type="entry name" value="SmpB"/>
    <property type="match status" value="1"/>
</dbReference>
<sequence>MMKKKLNKLDSNIITKNKAAYYEYYIDNEFEAGLVLYGWEVKSLRAGKINISDSYILIHNEEAYLSGSMFQPLAYVSNNNIINPKRDRKLLLTRSEINFLNYNKKQKGYTIIALMMYWKKAWCKLKIGIARGKKQYNKRDTIKDREWKINKERILKNSKL</sequence>
<dbReference type="CDD" id="cd09294">
    <property type="entry name" value="SmpB"/>
    <property type="match status" value="1"/>
</dbReference>
<dbReference type="SUPFAM" id="SSF74982">
    <property type="entry name" value="Small protein B (SmpB)"/>
    <property type="match status" value="1"/>
</dbReference>
<gene>
    <name evidence="3 4" type="primary">smpB</name>
    <name evidence="4" type="ORF">CRV12_01485</name>
</gene>
<dbReference type="Gene3D" id="2.40.280.10">
    <property type="match status" value="1"/>
</dbReference>
<evidence type="ECO:0000256" key="2">
    <source>
        <dbReference type="ARBA" id="ARBA00022884"/>
    </source>
</evidence>
<dbReference type="RefSeq" id="WP_136130892.1">
    <property type="nucleotide sequence ID" value="NZ_PDKT01000001.1"/>
</dbReference>
<dbReference type="Proteomes" id="UP000296153">
    <property type="component" value="Unassembled WGS sequence"/>
</dbReference>
<dbReference type="Pfam" id="PF01668">
    <property type="entry name" value="SmpB"/>
    <property type="match status" value="1"/>
</dbReference>
<dbReference type="PROSITE" id="PS01317">
    <property type="entry name" value="SSRP"/>
    <property type="match status" value="1"/>
</dbReference>
<dbReference type="OrthoDB" id="9805462at2"/>
<evidence type="ECO:0000313" key="5">
    <source>
        <dbReference type="Proteomes" id="UP000296153"/>
    </source>
</evidence>
<organism evidence="4 5">
    <name type="scientific">Candidatus Pantoea edessiphila</name>
    <dbReference type="NCBI Taxonomy" id="2044610"/>
    <lineage>
        <taxon>Bacteria</taxon>
        <taxon>Pseudomonadati</taxon>
        <taxon>Pseudomonadota</taxon>
        <taxon>Gammaproteobacteria</taxon>
        <taxon>Enterobacterales</taxon>
        <taxon>Erwiniaceae</taxon>
        <taxon>Pantoea</taxon>
    </lineage>
</organism>
<dbReference type="GO" id="GO:0070929">
    <property type="term" value="P:trans-translation"/>
    <property type="evidence" value="ECO:0007669"/>
    <property type="project" value="UniProtKB-UniRule"/>
</dbReference>
<evidence type="ECO:0000256" key="3">
    <source>
        <dbReference type="HAMAP-Rule" id="MF_00023"/>
    </source>
</evidence>
<dbReference type="InterPro" id="IPR020081">
    <property type="entry name" value="SsrA-bd_prot_CS"/>
</dbReference>
<reference evidence="4 5" key="1">
    <citation type="journal article" date="2018" name="Genome Biol. Evol.">
        <title>Cladogenesis and Genomic Streamlining in Extracellular Endosymbionts of Tropical Stink Bugs.</title>
        <authorList>
            <person name="Otero-Bravo A."/>
            <person name="Goffredi S."/>
            <person name="Sabree Z.L."/>
        </authorList>
    </citation>
    <scope>NUCLEOTIDE SEQUENCE [LARGE SCALE GENOMIC DNA]</scope>
    <source>
        <strain evidence="4 5">SoEE</strain>
    </source>
</reference>
<comment type="similarity">
    <text evidence="3">Belongs to the SmpB family.</text>
</comment>
<dbReference type="PANTHER" id="PTHR30308:SF2">
    <property type="entry name" value="SSRA-BINDING PROTEIN"/>
    <property type="match status" value="1"/>
</dbReference>
<dbReference type="AlphaFoldDB" id="A0A2P5T118"/>
<keyword evidence="2 3" id="KW-0694">RNA-binding</keyword>
<evidence type="ECO:0000256" key="1">
    <source>
        <dbReference type="ARBA" id="ARBA00022490"/>
    </source>
</evidence>
<dbReference type="EMBL" id="PDKT01000001">
    <property type="protein sequence ID" value="PPI88281.1"/>
    <property type="molecule type" value="Genomic_DNA"/>
</dbReference>
<dbReference type="NCBIfam" id="TIGR00086">
    <property type="entry name" value="smpB"/>
    <property type="match status" value="1"/>
</dbReference>
<comment type="function">
    <text evidence="3">Required for rescue of stalled ribosomes mediated by trans-translation. Binds to transfer-messenger RNA (tmRNA), required for stable association of tmRNA with ribosomes. tmRNA and SmpB together mimic tRNA shape, replacing the anticodon stem-loop with SmpB. tmRNA is encoded by the ssrA gene; the 2 termini fold to resemble tRNA(Ala) and it encodes a 'tag peptide', a short internal open reading frame. During trans-translation Ala-aminoacylated tmRNA acts like a tRNA, entering the A-site of stalled ribosomes, displacing the stalled mRNA. The ribosome then switches to translate the ORF on the tmRNA; the nascent peptide is terminated with the 'tag peptide' encoded by the tmRNA and targeted for degradation. The ribosome is freed to recommence translation, which seems to be the essential function of trans-translation.</text>
</comment>